<sequence length="70" mass="7607">MGGGAHVPLLPFPVQGHICPMVEYSKHLASKRVRVTIVIPTVSADCSHQVHEAVARSSTQQLLFQGRANF</sequence>
<evidence type="ECO:0000313" key="1">
    <source>
        <dbReference type="EMBL" id="KAK9928408.1"/>
    </source>
</evidence>
<name>A0AAW1WXH7_RUBAR</name>
<proteinExistence type="predicted"/>
<comment type="caution">
    <text evidence="1">The sequence shown here is derived from an EMBL/GenBank/DDBJ whole genome shotgun (WGS) entry which is preliminary data.</text>
</comment>
<evidence type="ECO:0000313" key="2">
    <source>
        <dbReference type="Proteomes" id="UP001457282"/>
    </source>
</evidence>
<dbReference type="SUPFAM" id="SSF53756">
    <property type="entry name" value="UDP-Glycosyltransferase/glycogen phosphorylase"/>
    <property type="match status" value="1"/>
</dbReference>
<dbReference type="EMBL" id="JBEDUW010000005">
    <property type="protein sequence ID" value="KAK9928408.1"/>
    <property type="molecule type" value="Genomic_DNA"/>
</dbReference>
<keyword evidence="2" id="KW-1185">Reference proteome</keyword>
<dbReference type="Gene3D" id="3.40.50.2000">
    <property type="entry name" value="Glycogen Phosphorylase B"/>
    <property type="match status" value="1"/>
</dbReference>
<dbReference type="AlphaFoldDB" id="A0AAW1WXH7"/>
<protein>
    <submittedName>
        <fullName evidence="1">Uncharacterized protein</fullName>
    </submittedName>
</protein>
<organism evidence="1 2">
    <name type="scientific">Rubus argutus</name>
    <name type="common">Southern blackberry</name>
    <dbReference type="NCBI Taxonomy" id="59490"/>
    <lineage>
        <taxon>Eukaryota</taxon>
        <taxon>Viridiplantae</taxon>
        <taxon>Streptophyta</taxon>
        <taxon>Embryophyta</taxon>
        <taxon>Tracheophyta</taxon>
        <taxon>Spermatophyta</taxon>
        <taxon>Magnoliopsida</taxon>
        <taxon>eudicotyledons</taxon>
        <taxon>Gunneridae</taxon>
        <taxon>Pentapetalae</taxon>
        <taxon>rosids</taxon>
        <taxon>fabids</taxon>
        <taxon>Rosales</taxon>
        <taxon>Rosaceae</taxon>
        <taxon>Rosoideae</taxon>
        <taxon>Rosoideae incertae sedis</taxon>
        <taxon>Rubus</taxon>
    </lineage>
</organism>
<accession>A0AAW1WXH7</accession>
<reference evidence="1 2" key="1">
    <citation type="journal article" date="2023" name="G3 (Bethesda)">
        <title>A chromosome-length genome assembly and annotation of blackberry (Rubus argutus, cv. 'Hillquist').</title>
        <authorList>
            <person name="Bruna T."/>
            <person name="Aryal R."/>
            <person name="Dudchenko O."/>
            <person name="Sargent D.J."/>
            <person name="Mead D."/>
            <person name="Buti M."/>
            <person name="Cavallini A."/>
            <person name="Hytonen T."/>
            <person name="Andres J."/>
            <person name="Pham M."/>
            <person name="Weisz D."/>
            <person name="Mascagni F."/>
            <person name="Usai G."/>
            <person name="Natali L."/>
            <person name="Bassil N."/>
            <person name="Fernandez G.E."/>
            <person name="Lomsadze A."/>
            <person name="Armour M."/>
            <person name="Olukolu B."/>
            <person name="Poorten T."/>
            <person name="Britton C."/>
            <person name="Davik J."/>
            <person name="Ashrafi H."/>
            <person name="Aiden E.L."/>
            <person name="Borodovsky M."/>
            <person name="Worthington M."/>
        </authorList>
    </citation>
    <scope>NUCLEOTIDE SEQUENCE [LARGE SCALE GENOMIC DNA]</scope>
    <source>
        <strain evidence="1">PI 553951</strain>
    </source>
</reference>
<gene>
    <name evidence="1" type="ORF">M0R45_025545</name>
</gene>
<dbReference type="Proteomes" id="UP001457282">
    <property type="component" value="Unassembled WGS sequence"/>
</dbReference>